<dbReference type="PANTHER" id="PTHR43616:SF5">
    <property type="entry name" value="GLYCEROL DEHYDROGENASE 1"/>
    <property type="match status" value="1"/>
</dbReference>
<evidence type="ECO:0000256" key="9">
    <source>
        <dbReference type="ARBA" id="ARBA00023264"/>
    </source>
</evidence>
<organism evidence="10 11">
    <name type="scientific">Acetanaerobacterium elongatum</name>
    <dbReference type="NCBI Taxonomy" id="258515"/>
    <lineage>
        <taxon>Bacteria</taxon>
        <taxon>Bacillati</taxon>
        <taxon>Bacillota</taxon>
        <taxon>Clostridia</taxon>
        <taxon>Eubacteriales</taxon>
        <taxon>Oscillospiraceae</taxon>
        <taxon>Acetanaerobacterium</taxon>
    </lineage>
</organism>
<evidence type="ECO:0000256" key="1">
    <source>
        <dbReference type="ARBA" id="ARBA00022490"/>
    </source>
</evidence>
<dbReference type="GO" id="GO:0016614">
    <property type="term" value="F:oxidoreductase activity, acting on CH-OH group of donors"/>
    <property type="evidence" value="ECO:0007669"/>
    <property type="project" value="InterPro"/>
</dbReference>
<keyword evidence="11" id="KW-1185">Reference proteome</keyword>
<dbReference type="STRING" id="258515.SAMN05192585_101119"/>
<dbReference type="Pfam" id="PF13685">
    <property type="entry name" value="Fe-ADH_2"/>
    <property type="match status" value="1"/>
</dbReference>
<keyword evidence="2" id="KW-0444">Lipid biosynthesis</keyword>
<dbReference type="GO" id="GO:0008654">
    <property type="term" value="P:phospholipid biosynthetic process"/>
    <property type="evidence" value="ECO:0007669"/>
    <property type="project" value="UniProtKB-KW"/>
</dbReference>
<evidence type="ECO:0000256" key="6">
    <source>
        <dbReference type="ARBA" id="ARBA00023027"/>
    </source>
</evidence>
<dbReference type="SUPFAM" id="SSF56796">
    <property type="entry name" value="Dehydroquinate synthase-like"/>
    <property type="match status" value="1"/>
</dbReference>
<accession>A0A1G9U954</accession>
<dbReference type="GO" id="GO:0046872">
    <property type="term" value="F:metal ion binding"/>
    <property type="evidence" value="ECO:0007669"/>
    <property type="project" value="UniProtKB-KW"/>
</dbReference>
<dbReference type="Gene3D" id="1.20.1090.10">
    <property type="entry name" value="Dehydroquinate synthase-like - alpha domain"/>
    <property type="match status" value="1"/>
</dbReference>
<name>A0A1G9U954_9FIRM</name>
<protein>
    <submittedName>
        <fullName evidence="10">Glycerol-1-phosphate dehydrogenase [NAD(P)+]</fullName>
    </submittedName>
</protein>
<evidence type="ECO:0000256" key="8">
    <source>
        <dbReference type="ARBA" id="ARBA00023209"/>
    </source>
</evidence>
<dbReference type="AlphaFoldDB" id="A0A1G9U954"/>
<dbReference type="OrthoDB" id="9763580at2"/>
<evidence type="ECO:0000256" key="5">
    <source>
        <dbReference type="ARBA" id="ARBA00023002"/>
    </source>
</evidence>
<dbReference type="Gene3D" id="3.40.50.1970">
    <property type="match status" value="1"/>
</dbReference>
<proteinExistence type="predicted"/>
<dbReference type="CDD" id="cd08175">
    <property type="entry name" value="G1PDH"/>
    <property type="match status" value="1"/>
</dbReference>
<evidence type="ECO:0000313" key="10">
    <source>
        <dbReference type="EMBL" id="SDM56343.1"/>
    </source>
</evidence>
<keyword evidence="3" id="KW-0479">Metal-binding</keyword>
<evidence type="ECO:0000256" key="7">
    <source>
        <dbReference type="ARBA" id="ARBA00023098"/>
    </source>
</evidence>
<dbReference type="InterPro" id="IPR016205">
    <property type="entry name" value="Glycerol_DH"/>
</dbReference>
<dbReference type="Proteomes" id="UP000199182">
    <property type="component" value="Unassembled WGS sequence"/>
</dbReference>
<reference evidence="10 11" key="1">
    <citation type="submission" date="2016-10" db="EMBL/GenBank/DDBJ databases">
        <authorList>
            <person name="de Groot N.N."/>
        </authorList>
    </citation>
    <scope>NUCLEOTIDE SEQUENCE [LARGE SCALE GENOMIC DNA]</scope>
    <source>
        <strain evidence="10 11">CGMCC 1.5012</strain>
    </source>
</reference>
<keyword evidence="6" id="KW-0520">NAD</keyword>
<keyword evidence="7" id="KW-0443">Lipid metabolism</keyword>
<keyword evidence="1" id="KW-0963">Cytoplasm</keyword>
<evidence type="ECO:0000256" key="4">
    <source>
        <dbReference type="ARBA" id="ARBA00022857"/>
    </source>
</evidence>
<keyword evidence="4" id="KW-0521">NADP</keyword>
<keyword evidence="8" id="KW-0594">Phospholipid biosynthesis</keyword>
<evidence type="ECO:0000256" key="3">
    <source>
        <dbReference type="ARBA" id="ARBA00022723"/>
    </source>
</evidence>
<dbReference type="EMBL" id="FNID01000001">
    <property type="protein sequence ID" value="SDM56343.1"/>
    <property type="molecule type" value="Genomic_DNA"/>
</dbReference>
<evidence type="ECO:0000256" key="2">
    <source>
        <dbReference type="ARBA" id="ARBA00022516"/>
    </source>
</evidence>
<dbReference type="RefSeq" id="WP_092637426.1">
    <property type="nucleotide sequence ID" value="NZ_FNID01000001.1"/>
</dbReference>
<evidence type="ECO:0000313" key="11">
    <source>
        <dbReference type="Proteomes" id="UP000199182"/>
    </source>
</evidence>
<sequence length="417" mass="45260">MVLTQNDFCIQGCTCGKSHLTTIQKIVIESGCLTALGKHLRELGYTQKVTAVYDTNTYTASGLTRPAVDSEIILPAENLHADERGVELLRGKLNQPQLLVAIGSGTLHDIVRYCASQLNIPFVSVPTAATVDGFASSVAAMTLNGFKKTLIVQAPVLVLADLAVISAAPRHLVPAGVGDMLGKFICLADWEVGHLLTGEYYCSYIASLTRKAAEQVLIGADKLAAKDVDAYENLMYGLILSGIAMQLAGNSRPASGAEHHISHLLEMGVLQHCDAMHGEKVGVATLLCSQIYHKIAQVDDISGKLVPYKPISEPWIQEHFGRLAPEILNENHADCLQKISQEQLLKSWGGVQDILRAIPSPQQLSDVLVKLGGKANFKDIGVDCSLTQQLISLSPYVRNRLTVMRMLRILKIEHLLE</sequence>
<keyword evidence="9" id="KW-1208">Phospholipid metabolism</keyword>
<keyword evidence="5" id="KW-0560">Oxidoreductase</keyword>
<gene>
    <name evidence="10" type="ORF">SAMN05192585_101119</name>
</gene>
<dbReference type="InterPro" id="IPR032837">
    <property type="entry name" value="G1PDH"/>
</dbReference>
<dbReference type="PANTHER" id="PTHR43616">
    <property type="entry name" value="GLYCEROL DEHYDROGENASE"/>
    <property type="match status" value="1"/>
</dbReference>